<evidence type="ECO:0000256" key="3">
    <source>
        <dbReference type="ARBA" id="ARBA00022989"/>
    </source>
</evidence>
<proteinExistence type="predicted"/>
<evidence type="ECO:0000256" key="2">
    <source>
        <dbReference type="ARBA" id="ARBA00022692"/>
    </source>
</evidence>
<evidence type="ECO:0000256" key="5">
    <source>
        <dbReference type="SAM" id="Phobius"/>
    </source>
</evidence>
<evidence type="ECO:0000256" key="1">
    <source>
        <dbReference type="ARBA" id="ARBA00004370"/>
    </source>
</evidence>
<evidence type="ECO:0000313" key="6">
    <source>
        <dbReference type="EMBL" id="APZ82593.1"/>
    </source>
</evidence>
<organismHost>
    <name type="scientific">Bacillus subtilis</name>
    <dbReference type="NCBI Taxonomy" id="1423"/>
</organismHost>
<protein>
    <submittedName>
        <fullName evidence="6">Holin</fullName>
    </submittedName>
</protein>
<dbReference type="InterPro" id="IPR006479">
    <property type="entry name" value="Holin"/>
</dbReference>
<comment type="subcellular location">
    <subcellularLocation>
        <location evidence="1">Membrane</location>
    </subcellularLocation>
</comment>
<feature type="transmembrane region" description="Helical" evidence="5">
    <location>
        <begin position="30"/>
        <end position="49"/>
    </location>
</feature>
<dbReference type="GO" id="GO:0016020">
    <property type="term" value="C:membrane"/>
    <property type="evidence" value="ECO:0007669"/>
    <property type="project" value="UniProtKB-SubCell"/>
</dbReference>
<dbReference type="Proteomes" id="UP000221795">
    <property type="component" value="Segment"/>
</dbReference>
<dbReference type="Pfam" id="PF04688">
    <property type="entry name" value="Holin_SPP1"/>
    <property type="match status" value="1"/>
</dbReference>
<dbReference type="EMBL" id="KY368640">
    <property type="protein sequence ID" value="APZ82593.1"/>
    <property type="molecule type" value="Genomic_DNA"/>
</dbReference>
<organism evidence="6 7">
    <name type="scientific">Bacillus phage vB_BsuM-Goe3</name>
    <dbReference type="NCBI Taxonomy" id="1933063"/>
    <lineage>
        <taxon>Viruses</taxon>
        <taxon>Duplodnaviria</taxon>
        <taxon>Heunggongvirae</taxon>
        <taxon>Uroviricota</taxon>
        <taxon>Caudoviricetes</taxon>
        <taxon>Herelleviridae</taxon>
        <taxon>Bastillevirinae</taxon>
        <taxon>Grisebachstrassevirus</taxon>
        <taxon>Grisebachstrassevirus goe3</taxon>
    </lineage>
</organism>
<keyword evidence="3 5" id="KW-1133">Transmembrane helix</keyword>
<gene>
    <name evidence="6" type="ORF">Goe3_c13200</name>
</gene>
<sequence>MMANNKSLGGKVKIQSVEVPTEAPNVDSSLVVRTIIYIIAIVNAAAAFLGFDFNIPTHYDFIYDGVSLVFVVGSFFHAYWRNNNVTKLARVKDAAAKQVQVTKQK</sequence>
<accession>A0A217ER76</accession>
<reference evidence="6" key="1">
    <citation type="journal article" date="2017" name="Viruses">
        <title>Characterization of Bacillus subtilis Viruses vB_BsuM-Goe2 and vB_BsuM-Goe3.</title>
        <authorList>
            <person name="Willms I.M."/>
            <person name="Hoppert M."/>
            <person name="Hertel R."/>
        </authorList>
    </citation>
    <scope>NUCLEOTIDE SEQUENCE [LARGE SCALE GENOMIC DNA]</scope>
</reference>
<keyword evidence="7" id="KW-1185">Reference proteome</keyword>
<evidence type="ECO:0000313" key="7">
    <source>
        <dbReference type="Proteomes" id="UP000221795"/>
    </source>
</evidence>
<evidence type="ECO:0000256" key="4">
    <source>
        <dbReference type="ARBA" id="ARBA00023136"/>
    </source>
</evidence>
<keyword evidence="2 5" id="KW-0812">Transmembrane</keyword>
<name>A0A217ER76_BPGO3</name>
<feature type="transmembrane region" description="Helical" evidence="5">
    <location>
        <begin position="61"/>
        <end position="80"/>
    </location>
</feature>
<keyword evidence="4 5" id="KW-0472">Membrane</keyword>